<accession>A0A1B6BY36</accession>
<keyword evidence="1 2" id="KW-0193">Cuticle</keyword>
<dbReference type="InterPro" id="IPR000618">
    <property type="entry name" value="Insect_cuticle"/>
</dbReference>
<dbReference type="PANTHER" id="PTHR10380:SF238">
    <property type="entry name" value="CUTICULAR PROTEIN 65EA-RELATED"/>
    <property type="match status" value="1"/>
</dbReference>
<dbReference type="AlphaFoldDB" id="A0A1B6BY36"/>
<evidence type="ECO:0000313" key="4">
    <source>
        <dbReference type="EMBL" id="JAS05964.1"/>
    </source>
</evidence>
<dbReference type="GO" id="GO:0062129">
    <property type="term" value="C:chitin-based extracellular matrix"/>
    <property type="evidence" value="ECO:0007669"/>
    <property type="project" value="TreeGrafter"/>
</dbReference>
<dbReference type="PANTHER" id="PTHR10380">
    <property type="entry name" value="CUTICLE PROTEIN"/>
    <property type="match status" value="1"/>
</dbReference>
<feature type="non-terminal residue" evidence="4">
    <location>
        <position position="1"/>
    </location>
</feature>
<dbReference type="InterPro" id="IPR031311">
    <property type="entry name" value="CHIT_BIND_RR_consensus"/>
</dbReference>
<evidence type="ECO:0000313" key="5">
    <source>
        <dbReference type="EMBL" id="JAS09125.1"/>
    </source>
</evidence>
<sequence>SITMKSLIILLVVVGSALALPQFNRAQQYRPRPAAPAYKPPAPAPAAYNPQSPGKVVLILKQNQDITPEGSFQYDFEADNGIAAQAQGVLKNAGSDNEIQAISGSYSYPGEDGRPIIVTYTADENGYVAQSDILPTPPPIPPEILKALEYLKTLPPSKDDQRK</sequence>
<protein>
    <submittedName>
        <fullName evidence="4">Uncharacterized protein</fullName>
    </submittedName>
</protein>
<dbReference type="GO" id="GO:0008010">
    <property type="term" value="F:structural constituent of chitin-based larval cuticle"/>
    <property type="evidence" value="ECO:0007669"/>
    <property type="project" value="TreeGrafter"/>
</dbReference>
<keyword evidence="3" id="KW-0732">Signal</keyword>
<reference evidence="4" key="1">
    <citation type="submission" date="2015-12" db="EMBL/GenBank/DDBJ databases">
        <title>De novo transcriptome assembly of four potential Pierce s Disease insect vectors from Arizona vineyards.</title>
        <authorList>
            <person name="Tassone E.E."/>
        </authorList>
    </citation>
    <scope>NUCLEOTIDE SEQUENCE</scope>
</reference>
<dbReference type="InterPro" id="IPR050468">
    <property type="entry name" value="Cuticle_Struct_Prot"/>
</dbReference>
<feature type="signal peptide" evidence="3">
    <location>
        <begin position="1"/>
        <end position="19"/>
    </location>
</feature>
<organism evidence="4">
    <name type="scientific">Clastoptera arizonana</name>
    <name type="common">Arizona spittle bug</name>
    <dbReference type="NCBI Taxonomy" id="38151"/>
    <lineage>
        <taxon>Eukaryota</taxon>
        <taxon>Metazoa</taxon>
        <taxon>Ecdysozoa</taxon>
        <taxon>Arthropoda</taxon>
        <taxon>Hexapoda</taxon>
        <taxon>Insecta</taxon>
        <taxon>Pterygota</taxon>
        <taxon>Neoptera</taxon>
        <taxon>Paraneoptera</taxon>
        <taxon>Hemiptera</taxon>
        <taxon>Auchenorrhyncha</taxon>
        <taxon>Cercopoidea</taxon>
        <taxon>Clastopteridae</taxon>
        <taxon>Clastoptera</taxon>
    </lineage>
</organism>
<dbReference type="PROSITE" id="PS51155">
    <property type="entry name" value="CHIT_BIND_RR_2"/>
    <property type="match status" value="1"/>
</dbReference>
<dbReference type="PROSITE" id="PS00233">
    <property type="entry name" value="CHIT_BIND_RR_1"/>
    <property type="match status" value="1"/>
</dbReference>
<name>A0A1B6BY36_9HEMI</name>
<proteinExistence type="predicted"/>
<gene>
    <name evidence="4" type="ORF">g.7793</name>
    <name evidence="5" type="ORF">g.7795</name>
</gene>
<dbReference type="PRINTS" id="PR00947">
    <property type="entry name" value="CUTICLE"/>
</dbReference>
<dbReference type="Pfam" id="PF00379">
    <property type="entry name" value="Chitin_bind_4"/>
    <property type="match status" value="1"/>
</dbReference>
<evidence type="ECO:0000256" key="2">
    <source>
        <dbReference type="PROSITE-ProRule" id="PRU00497"/>
    </source>
</evidence>
<feature type="chain" id="PRO_5008579942" evidence="3">
    <location>
        <begin position="20"/>
        <end position="163"/>
    </location>
</feature>
<evidence type="ECO:0000256" key="1">
    <source>
        <dbReference type="ARBA" id="ARBA00022460"/>
    </source>
</evidence>
<dbReference type="EMBL" id="GEDC01031334">
    <property type="protein sequence ID" value="JAS05964.1"/>
    <property type="molecule type" value="Transcribed_RNA"/>
</dbReference>
<dbReference type="EMBL" id="GEDC01028173">
    <property type="protein sequence ID" value="JAS09125.1"/>
    <property type="molecule type" value="Transcribed_RNA"/>
</dbReference>
<evidence type="ECO:0000256" key="3">
    <source>
        <dbReference type="SAM" id="SignalP"/>
    </source>
</evidence>